<dbReference type="KEGG" id="acan:ACA1_183220"/>
<feature type="compositionally biased region" description="Basic and acidic residues" evidence="1">
    <location>
        <begin position="160"/>
        <end position="186"/>
    </location>
</feature>
<evidence type="ECO:0000313" key="3">
    <source>
        <dbReference type="EMBL" id="ELR21388.1"/>
    </source>
</evidence>
<sequence length="218" mass="25040">MVFGAALPPHLLEERRKREEEEEKQKQEAAAAPPRRRVCGPSLDDLVAAPEEPKDEDEDEKEVVEVLGPLRPDDPRARKPQPKRAALPSAPAYSLDPEERKQRTKRDIIEGRNKKGEPADKKQKTEAKPKMGKDKIVEDYLQLYNEKHRPESLVAQHAKSVNEKKLEKAKAKEDEEWKPWDREEMGSRQLPAEARASVLRKAKDFHSRFSAQSGNRFL</sequence>
<gene>
    <name evidence="3" type="ORF">ACA1_183220</name>
</gene>
<dbReference type="VEuPathDB" id="AmoebaDB:ACA1_183220"/>
<dbReference type="RefSeq" id="XP_004345932.1">
    <property type="nucleotide sequence ID" value="XM_004345882.1"/>
</dbReference>
<feature type="compositionally biased region" description="Basic and acidic residues" evidence="1">
    <location>
        <begin position="97"/>
        <end position="134"/>
    </location>
</feature>
<feature type="region of interest" description="Disordered" evidence="1">
    <location>
        <begin position="158"/>
        <end position="189"/>
    </location>
</feature>
<dbReference type="Proteomes" id="UP000011083">
    <property type="component" value="Unassembled WGS sequence"/>
</dbReference>
<feature type="domain" description="DUF3752" evidence="2">
    <location>
        <begin position="97"/>
        <end position="210"/>
    </location>
</feature>
<dbReference type="PANTHER" id="PTHR46370:SF1">
    <property type="entry name" value="GPALPP MOTIFS-CONTAINING PROTEIN 1"/>
    <property type="match status" value="1"/>
</dbReference>
<dbReference type="InterPro" id="IPR022226">
    <property type="entry name" value="DUF3752"/>
</dbReference>
<protein>
    <recommendedName>
        <fullName evidence="2">DUF3752 domain-containing protein</fullName>
    </recommendedName>
</protein>
<feature type="compositionally biased region" description="Acidic residues" evidence="1">
    <location>
        <begin position="53"/>
        <end position="62"/>
    </location>
</feature>
<organism evidence="3 4">
    <name type="scientific">Acanthamoeba castellanii (strain ATCC 30010 / Neff)</name>
    <dbReference type="NCBI Taxonomy" id="1257118"/>
    <lineage>
        <taxon>Eukaryota</taxon>
        <taxon>Amoebozoa</taxon>
        <taxon>Discosea</taxon>
        <taxon>Longamoebia</taxon>
        <taxon>Centramoebida</taxon>
        <taxon>Acanthamoebidae</taxon>
        <taxon>Acanthamoeba</taxon>
    </lineage>
</organism>
<dbReference type="AlphaFoldDB" id="L8H9H6"/>
<reference evidence="3 4" key="1">
    <citation type="journal article" date="2013" name="Genome Biol.">
        <title>Genome of Acanthamoeba castellanii highlights extensive lateral gene transfer and early evolution of tyrosine kinase signaling.</title>
        <authorList>
            <person name="Clarke M."/>
            <person name="Lohan A.J."/>
            <person name="Liu B."/>
            <person name="Lagkouvardos I."/>
            <person name="Roy S."/>
            <person name="Zafar N."/>
            <person name="Bertelli C."/>
            <person name="Schilde C."/>
            <person name="Kianianmomeni A."/>
            <person name="Burglin T.R."/>
            <person name="Frech C."/>
            <person name="Turcotte B."/>
            <person name="Kopec K.O."/>
            <person name="Synnott J.M."/>
            <person name="Choo C."/>
            <person name="Paponov I."/>
            <person name="Finkler A."/>
            <person name="Soon Heng Tan C."/>
            <person name="Hutchins A.P."/>
            <person name="Weinmeier T."/>
            <person name="Rattei T."/>
            <person name="Chu J.S."/>
            <person name="Gimenez G."/>
            <person name="Irimia M."/>
            <person name="Rigden D.J."/>
            <person name="Fitzpatrick D.A."/>
            <person name="Lorenzo-Morales J."/>
            <person name="Bateman A."/>
            <person name="Chiu C.H."/>
            <person name="Tang P."/>
            <person name="Hegemann P."/>
            <person name="Fromm H."/>
            <person name="Raoult D."/>
            <person name="Greub G."/>
            <person name="Miranda-Saavedra D."/>
            <person name="Chen N."/>
            <person name="Nash P."/>
            <person name="Ginger M.L."/>
            <person name="Horn M."/>
            <person name="Schaap P."/>
            <person name="Caler L."/>
            <person name="Loftus B."/>
        </authorList>
    </citation>
    <scope>NUCLEOTIDE SEQUENCE [LARGE SCALE GENOMIC DNA]</scope>
    <source>
        <strain evidence="3 4">Neff</strain>
    </source>
</reference>
<dbReference type="InterPro" id="IPR046331">
    <property type="entry name" value="GPAM1-like"/>
</dbReference>
<dbReference type="GeneID" id="14922280"/>
<proteinExistence type="predicted"/>
<feature type="region of interest" description="Disordered" evidence="1">
    <location>
        <begin position="1"/>
        <end position="134"/>
    </location>
</feature>
<dbReference type="PANTHER" id="PTHR46370">
    <property type="entry name" value="GPALPP MOTIFS-CONTAINING PROTEIN 1"/>
    <property type="match status" value="1"/>
</dbReference>
<accession>L8H9H6</accession>
<evidence type="ECO:0000259" key="2">
    <source>
        <dbReference type="Pfam" id="PF12572"/>
    </source>
</evidence>
<evidence type="ECO:0000256" key="1">
    <source>
        <dbReference type="SAM" id="MobiDB-lite"/>
    </source>
</evidence>
<evidence type="ECO:0000313" key="4">
    <source>
        <dbReference type="Proteomes" id="UP000011083"/>
    </source>
</evidence>
<dbReference type="Pfam" id="PF12572">
    <property type="entry name" value="DUF3752"/>
    <property type="match status" value="1"/>
</dbReference>
<keyword evidence="4" id="KW-1185">Reference proteome</keyword>
<dbReference type="EMBL" id="KB007904">
    <property type="protein sequence ID" value="ELR21388.1"/>
    <property type="molecule type" value="Genomic_DNA"/>
</dbReference>
<feature type="compositionally biased region" description="Basic and acidic residues" evidence="1">
    <location>
        <begin position="11"/>
        <end position="27"/>
    </location>
</feature>
<name>L8H9H6_ACACF</name>